<comment type="function">
    <text evidence="8">Catalyzes the attachment of tryptophan to tRNA(Trp).</text>
</comment>
<dbReference type="HAMAP" id="MF_00140_B">
    <property type="entry name" value="Trp_tRNA_synth_B"/>
    <property type="match status" value="1"/>
</dbReference>
<dbReference type="SUPFAM" id="SSF52374">
    <property type="entry name" value="Nucleotidylyl transferase"/>
    <property type="match status" value="1"/>
</dbReference>
<dbReference type="GO" id="GO:0005829">
    <property type="term" value="C:cytosol"/>
    <property type="evidence" value="ECO:0007669"/>
    <property type="project" value="TreeGrafter"/>
</dbReference>
<dbReference type="PANTHER" id="PTHR43766:SF1">
    <property type="entry name" value="TRYPTOPHAN--TRNA LIGASE, MITOCHONDRIAL"/>
    <property type="match status" value="1"/>
</dbReference>
<keyword evidence="6 8" id="KW-0030">Aminoacyl-tRNA synthetase</keyword>
<dbReference type="PANTHER" id="PTHR43766">
    <property type="entry name" value="TRYPTOPHAN--TRNA LIGASE, MITOCHONDRIAL"/>
    <property type="match status" value="1"/>
</dbReference>
<evidence type="ECO:0000256" key="1">
    <source>
        <dbReference type="ARBA" id="ARBA00005594"/>
    </source>
</evidence>
<dbReference type="EC" id="6.1.1.2" evidence="8"/>
<dbReference type="FunFam" id="1.10.240.10:FF:000005">
    <property type="entry name" value="Tryptophan--tRNA ligase"/>
    <property type="match status" value="1"/>
</dbReference>
<dbReference type="PRINTS" id="PR01039">
    <property type="entry name" value="TRNASYNTHTRP"/>
</dbReference>
<evidence type="ECO:0000313" key="10">
    <source>
        <dbReference type="EMBL" id="SFD57602.1"/>
    </source>
</evidence>
<dbReference type="InterPro" id="IPR050203">
    <property type="entry name" value="Trp-tRNA_synthetase"/>
</dbReference>
<proteinExistence type="inferred from homology"/>
<dbReference type="InterPro" id="IPR014729">
    <property type="entry name" value="Rossmann-like_a/b/a_fold"/>
</dbReference>
<dbReference type="Gene3D" id="3.40.50.620">
    <property type="entry name" value="HUPs"/>
    <property type="match status" value="1"/>
</dbReference>
<keyword evidence="3 8" id="KW-0547">Nucleotide-binding</keyword>
<dbReference type="InterPro" id="IPR002306">
    <property type="entry name" value="Trp-tRNA-ligase"/>
</dbReference>
<dbReference type="InterPro" id="IPR001412">
    <property type="entry name" value="aa-tRNA-synth_I_CS"/>
</dbReference>
<keyword evidence="8" id="KW-0963">Cytoplasm</keyword>
<feature type="binding site" evidence="8">
    <location>
        <position position="195"/>
    </location>
    <ligand>
        <name>ATP</name>
        <dbReference type="ChEBI" id="CHEBI:30616"/>
    </ligand>
</feature>
<keyword evidence="11" id="KW-1185">Reference proteome</keyword>
<organism evidence="10 11">
    <name type="scientific">Nannocystis exedens</name>
    <dbReference type="NCBI Taxonomy" id="54"/>
    <lineage>
        <taxon>Bacteria</taxon>
        <taxon>Pseudomonadati</taxon>
        <taxon>Myxococcota</taxon>
        <taxon>Polyangia</taxon>
        <taxon>Nannocystales</taxon>
        <taxon>Nannocystaceae</taxon>
        <taxon>Nannocystis</taxon>
    </lineage>
</organism>
<dbReference type="RefSeq" id="WP_096334104.1">
    <property type="nucleotide sequence ID" value="NZ_FOMX01000002.1"/>
</dbReference>
<feature type="short sequence motif" description="'KMSKS' region" evidence="8">
    <location>
        <begin position="202"/>
        <end position="206"/>
    </location>
</feature>
<evidence type="ECO:0000256" key="3">
    <source>
        <dbReference type="ARBA" id="ARBA00022741"/>
    </source>
</evidence>
<evidence type="ECO:0000256" key="2">
    <source>
        <dbReference type="ARBA" id="ARBA00022598"/>
    </source>
</evidence>
<comment type="subunit">
    <text evidence="8">Homodimer.</text>
</comment>
<evidence type="ECO:0000256" key="4">
    <source>
        <dbReference type="ARBA" id="ARBA00022840"/>
    </source>
</evidence>
<dbReference type="GO" id="GO:0006436">
    <property type="term" value="P:tryptophanyl-tRNA aminoacylation"/>
    <property type="evidence" value="ECO:0007669"/>
    <property type="project" value="UniProtKB-UniRule"/>
</dbReference>
<dbReference type="InterPro" id="IPR024109">
    <property type="entry name" value="Trp-tRNA-ligase_bac-type"/>
</dbReference>
<feature type="binding site" evidence="8">
    <location>
        <position position="141"/>
    </location>
    <ligand>
        <name>L-tryptophan</name>
        <dbReference type="ChEBI" id="CHEBI:57912"/>
    </ligand>
</feature>
<gene>
    <name evidence="8" type="primary">trpS</name>
    <name evidence="10" type="ORF">SAMN02745121_00688</name>
</gene>
<dbReference type="InterPro" id="IPR002305">
    <property type="entry name" value="aa-tRNA-synth_Ic"/>
</dbReference>
<dbReference type="PROSITE" id="PS00178">
    <property type="entry name" value="AA_TRNA_LIGASE_I"/>
    <property type="match status" value="1"/>
</dbReference>
<evidence type="ECO:0000256" key="8">
    <source>
        <dbReference type="HAMAP-Rule" id="MF_00140"/>
    </source>
</evidence>
<accession>A0A1I1TG78</accession>
<evidence type="ECO:0000256" key="9">
    <source>
        <dbReference type="RuleBase" id="RU363036"/>
    </source>
</evidence>
<dbReference type="AlphaFoldDB" id="A0A1I1TG78"/>
<sequence length="338" mass="36833">MSQAPSPAPRVLSGIQPSGVLHLGNYFGAIAQHIALQDRYPGEAYYFIADYHALTTLRNPEALRQNVFDAAVTYLALGLDPAKALLFRQSDIPEVHELAWLLACVTGLGLMERSTSYKDKIAQGIKPSAGLFNYPLLMAADILIYDGTLVPVGKDQLQHVEFAQDMATYLNEAYAAGGPPLLVRPEAILGSAPIVPGFDGRKMSKSYGNLLPLFESGKKLRKLVGQIVTDSTPLGQPLNPDTCNVYALLKLLADEAELAQIAEWYRAGARDGQPFGYGHAKMLLADKLDAHFAPARARREHLLQHPDEVEAILRASAERARPIARATIDRCRRAVGLA</sequence>
<keyword evidence="4 8" id="KW-0067">ATP-binding</keyword>
<feature type="short sequence motif" description="'HIGH' region" evidence="8">
    <location>
        <begin position="17"/>
        <end position="25"/>
    </location>
</feature>
<comment type="catalytic activity">
    <reaction evidence="7 8">
        <text>tRNA(Trp) + L-tryptophan + ATP = L-tryptophyl-tRNA(Trp) + AMP + diphosphate + H(+)</text>
        <dbReference type="Rhea" id="RHEA:24080"/>
        <dbReference type="Rhea" id="RHEA-COMP:9671"/>
        <dbReference type="Rhea" id="RHEA-COMP:9705"/>
        <dbReference type="ChEBI" id="CHEBI:15378"/>
        <dbReference type="ChEBI" id="CHEBI:30616"/>
        <dbReference type="ChEBI" id="CHEBI:33019"/>
        <dbReference type="ChEBI" id="CHEBI:57912"/>
        <dbReference type="ChEBI" id="CHEBI:78442"/>
        <dbReference type="ChEBI" id="CHEBI:78535"/>
        <dbReference type="ChEBI" id="CHEBI:456215"/>
        <dbReference type="EC" id="6.1.1.2"/>
    </reaction>
</comment>
<feature type="binding site" evidence="8">
    <location>
        <begin position="153"/>
        <end position="155"/>
    </location>
    <ligand>
        <name>ATP</name>
        <dbReference type="ChEBI" id="CHEBI:30616"/>
    </ligand>
</feature>
<dbReference type="Gene3D" id="1.10.240.10">
    <property type="entry name" value="Tyrosyl-Transfer RNA Synthetase"/>
    <property type="match status" value="1"/>
</dbReference>
<feature type="binding site" evidence="8">
    <location>
        <begin position="24"/>
        <end position="25"/>
    </location>
    <ligand>
        <name>ATP</name>
        <dbReference type="ChEBI" id="CHEBI:30616"/>
    </ligand>
</feature>
<feature type="binding site" evidence="8">
    <location>
        <begin position="16"/>
        <end position="18"/>
    </location>
    <ligand>
        <name>ATP</name>
        <dbReference type="ChEBI" id="CHEBI:30616"/>
    </ligand>
</feature>
<evidence type="ECO:0000256" key="7">
    <source>
        <dbReference type="ARBA" id="ARBA00049929"/>
    </source>
</evidence>
<dbReference type="NCBIfam" id="TIGR00233">
    <property type="entry name" value="trpS"/>
    <property type="match status" value="1"/>
</dbReference>
<keyword evidence="2 8" id="KW-0436">Ligase</keyword>
<protein>
    <recommendedName>
        <fullName evidence="8">Tryptophan--tRNA ligase</fullName>
        <ecNumber evidence="8">6.1.1.2</ecNumber>
    </recommendedName>
    <alternativeName>
        <fullName evidence="8">Tryptophanyl-tRNA synthetase</fullName>
        <shortName evidence="8">TrpRS</shortName>
    </alternativeName>
</protein>
<dbReference type="EMBL" id="FOMX01000002">
    <property type="protein sequence ID" value="SFD57602.1"/>
    <property type="molecule type" value="Genomic_DNA"/>
</dbReference>
<evidence type="ECO:0000313" key="11">
    <source>
        <dbReference type="Proteomes" id="UP000199400"/>
    </source>
</evidence>
<dbReference type="CDD" id="cd00806">
    <property type="entry name" value="TrpRS_core"/>
    <property type="match status" value="1"/>
</dbReference>
<dbReference type="Pfam" id="PF00579">
    <property type="entry name" value="tRNA-synt_1b"/>
    <property type="match status" value="1"/>
</dbReference>
<comment type="similarity">
    <text evidence="1 8 9">Belongs to the class-I aminoacyl-tRNA synthetase family.</text>
</comment>
<feature type="binding site" evidence="8">
    <location>
        <begin position="202"/>
        <end position="206"/>
    </location>
    <ligand>
        <name>ATP</name>
        <dbReference type="ChEBI" id="CHEBI:30616"/>
    </ligand>
</feature>
<dbReference type="STRING" id="54.SAMN02745121_00688"/>
<reference evidence="11" key="1">
    <citation type="submission" date="2016-10" db="EMBL/GenBank/DDBJ databases">
        <authorList>
            <person name="Varghese N."/>
            <person name="Submissions S."/>
        </authorList>
    </citation>
    <scope>NUCLEOTIDE SEQUENCE [LARGE SCALE GENOMIC DNA]</scope>
    <source>
        <strain evidence="11">ATCC 25963</strain>
    </source>
</reference>
<dbReference type="GO" id="GO:0004830">
    <property type="term" value="F:tryptophan-tRNA ligase activity"/>
    <property type="evidence" value="ECO:0007669"/>
    <property type="project" value="UniProtKB-UniRule"/>
</dbReference>
<dbReference type="GO" id="GO:0005524">
    <property type="term" value="F:ATP binding"/>
    <property type="evidence" value="ECO:0007669"/>
    <property type="project" value="UniProtKB-UniRule"/>
</dbReference>
<comment type="subcellular location">
    <subcellularLocation>
        <location evidence="8">Cytoplasm</location>
    </subcellularLocation>
</comment>
<dbReference type="Proteomes" id="UP000199400">
    <property type="component" value="Unassembled WGS sequence"/>
</dbReference>
<dbReference type="OrthoDB" id="9801042at2"/>
<evidence type="ECO:0000256" key="6">
    <source>
        <dbReference type="ARBA" id="ARBA00023146"/>
    </source>
</evidence>
<evidence type="ECO:0000256" key="5">
    <source>
        <dbReference type="ARBA" id="ARBA00022917"/>
    </source>
</evidence>
<keyword evidence="5 8" id="KW-0648">Protein biosynthesis</keyword>
<name>A0A1I1TG78_9BACT</name>